<keyword evidence="3" id="KW-1185">Reference proteome</keyword>
<evidence type="ECO:0000313" key="3">
    <source>
        <dbReference type="Proteomes" id="UP000652153"/>
    </source>
</evidence>
<dbReference type="Proteomes" id="UP000652153">
    <property type="component" value="Unassembled WGS sequence"/>
</dbReference>
<protein>
    <submittedName>
        <fullName evidence="2">Uncharacterized protein</fullName>
    </submittedName>
</protein>
<proteinExistence type="predicted"/>
<feature type="transmembrane region" description="Helical" evidence="1">
    <location>
        <begin position="41"/>
        <end position="60"/>
    </location>
</feature>
<gene>
    <name evidence="2" type="ORF">GCM10008014_53990</name>
</gene>
<evidence type="ECO:0000256" key="1">
    <source>
        <dbReference type="SAM" id="Phobius"/>
    </source>
</evidence>
<keyword evidence="1" id="KW-0812">Transmembrane</keyword>
<evidence type="ECO:0000313" key="2">
    <source>
        <dbReference type="EMBL" id="GGH70003.1"/>
    </source>
</evidence>
<reference evidence="3" key="1">
    <citation type="journal article" date="2019" name="Int. J. Syst. Evol. Microbiol.">
        <title>The Global Catalogue of Microorganisms (GCM) 10K type strain sequencing project: providing services to taxonomists for standard genome sequencing and annotation.</title>
        <authorList>
            <consortium name="The Broad Institute Genomics Platform"/>
            <consortium name="The Broad Institute Genome Sequencing Center for Infectious Disease"/>
            <person name="Wu L."/>
            <person name="Ma J."/>
        </authorList>
    </citation>
    <scope>NUCLEOTIDE SEQUENCE [LARGE SCALE GENOMIC DNA]</scope>
    <source>
        <strain evidence="3">CGMCC 1.12770</strain>
    </source>
</reference>
<comment type="caution">
    <text evidence="2">The sequence shown here is derived from an EMBL/GenBank/DDBJ whole genome shotgun (WGS) entry which is preliminary data.</text>
</comment>
<keyword evidence="1" id="KW-0472">Membrane</keyword>
<sequence length="77" mass="8463">MYNKNKTSKLMKWVAWISILLSIISSIIVGQNKVIGFQWSLALPVMVNGIVAGLLLLGVAEIIRLVQDIKNETVGPD</sequence>
<organism evidence="2 3">
    <name type="scientific">Paenibacillus silvae</name>
    <dbReference type="NCBI Taxonomy" id="1325358"/>
    <lineage>
        <taxon>Bacteria</taxon>
        <taxon>Bacillati</taxon>
        <taxon>Bacillota</taxon>
        <taxon>Bacilli</taxon>
        <taxon>Bacillales</taxon>
        <taxon>Paenibacillaceae</taxon>
        <taxon>Paenibacillus</taxon>
    </lineage>
</organism>
<feature type="transmembrane region" description="Helical" evidence="1">
    <location>
        <begin position="12"/>
        <end position="29"/>
    </location>
</feature>
<accession>A0ABQ1ZKR0</accession>
<name>A0ABQ1ZKR0_9BACL</name>
<keyword evidence="1" id="KW-1133">Transmembrane helix</keyword>
<dbReference type="EMBL" id="BMFU01000015">
    <property type="protein sequence ID" value="GGH70003.1"/>
    <property type="molecule type" value="Genomic_DNA"/>
</dbReference>